<gene>
    <name evidence="1" type="ORF">AB4829_30770</name>
</gene>
<comment type="caution">
    <text evidence="1">The sequence shown here is derived from an EMBL/GenBank/DDBJ whole genome shotgun (WGS) entry which is preliminary data.</text>
</comment>
<reference evidence="1 2" key="1">
    <citation type="submission" date="2024-07" db="EMBL/GenBank/DDBJ databases">
        <title>Whole genome sequencing of Prodigiosin pigment-producing Streptomyces salinarius isolated from rhizosphere soil of Arachis hypogaea.</title>
        <authorList>
            <person name="Vidhya A."/>
            <person name="Ramya S."/>
        </authorList>
    </citation>
    <scope>NUCLEOTIDE SEQUENCE [LARGE SCALE GENOMIC DNA]</scope>
    <source>
        <strain evidence="1 2">VRMG2420</strain>
    </source>
</reference>
<sequence>MVRHLGQPFQQARHLPGPDAGLLAELAHGVQQIVWGGLLLAVAAEVADAVEGQPQVCRRQLPLLRRRPA</sequence>
<dbReference type="Proteomes" id="UP001614264">
    <property type="component" value="Unassembled WGS sequence"/>
</dbReference>
<name>A0ABW8BJI4_9ACTN</name>
<organism evidence="1 2">
    <name type="scientific">Streptomyces salinarius</name>
    <dbReference type="NCBI Taxonomy" id="2762598"/>
    <lineage>
        <taxon>Bacteria</taxon>
        <taxon>Bacillati</taxon>
        <taxon>Actinomycetota</taxon>
        <taxon>Actinomycetes</taxon>
        <taxon>Kitasatosporales</taxon>
        <taxon>Streptomycetaceae</taxon>
        <taxon>Streptomyces</taxon>
    </lineage>
</organism>
<accession>A0ABW8BJI4</accession>
<protein>
    <submittedName>
        <fullName evidence="1">Uncharacterized protein</fullName>
    </submittedName>
</protein>
<evidence type="ECO:0000313" key="1">
    <source>
        <dbReference type="EMBL" id="MFI7874963.1"/>
    </source>
</evidence>
<evidence type="ECO:0000313" key="2">
    <source>
        <dbReference type="Proteomes" id="UP001614264"/>
    </source>
</evidence>
<proteinExistence type="predicted"/>
<keyword evidence="2" id="KW-1185">Reference proteome</keyword>
<dbReference type="EMBL" id="JBITPR010000056">
    <property type="protein sequence ID" value="MFI7874963.1"/>
    <property type="molecule type" value="Genomic_DNA"/>
</dbReference>